<dbReference type="InterPro" id="IPR038770">
    <property type="entry name" value="Na+/solute_symporter_sf"/>
</dbReference>
<gene>
    <name evidence="12" type="ORF">ACFQ42_07345</name>
</gene>
<accession>A0ABW4BVC6</accession>
<keyword evidence="2" id="KW-0813">Transport</keyword>
<evidence type="ECO:0000256" key="3">
    <source>
        <dbReference type="ARBA" id="ARBA00022475"/>
    </source>
</evidence>
<feature type="transmembrane region" description="Helical" evidence="10">
    <location>
        <begin position="83"/>
        <end position="105"/>
    </location>
</feature>
<feature type="domain" description="Cation/H+ exchanger transmembrane" evidence="11">
    <location>
        <begin position="13"/>
        <end position="391"/>
    </location>
</feature>
<dbReference type="InterPro" id="IPR006153">
    <property type="entry name" value="Cation/H_exchanger_TM"/>
</dbReference>
<dbReference type="Gene3D" id="1.20.1530.20">
    <property type="match status" value="1"/>
</dbReference>
<feature type="transmembrane region" description="Helical" evidence="10">
    <location>
        <begin position="277"/>
        <end position="299"/>
    </location>
</feature>
<keyword evidence="5 10" id="KW-1133">Transmembrane helix</keyword>
<evidence type="ECO:0000256" key="9">
    <source>
        <dbReference type="ARBA" id="ARBA00023201"/>
    </source>
</evidence>
<evidence type="ECO:0000256" key="6">
    <source>
        <dbReference type="ARBA" id="ARBA00023053"/>
    </source>
</evidence>
<keyword evidence="3" id="KW-1003">Cell membrane</keyword>
<evidence type="ECO:0000259" key="11">
    <source>
        <dbReference type="Pfam" id="PF00999"/>
    </source>
</evidence>
<evidence type="ECO:0000313" key="13">
    <source>
        <dbReference type="Proteomes" id="UP001597251"/>
    </source>
</evidence>
<dbReference type="EMBL" id="JBHTOI010000042">
    <property type="protein sequence ID" value="MFD1418550.1"/>
    <property type="molecule type" value="Genomic_DNA"/>
</dbReference>
<dbReference type="InterPro" id="IPR018422">
    <property type="entry name" value="Cation/H_exchanger_CPA1"/>
</dbReference>
<sequence>MEMYVSTIIILIAVALSNFLAKFVSSISKTYISLIIGIIFAAIPLINGYISKFDFEFFMAFIIAPLLFLEGQKTRSILVRKKIKSIIGTAVVLALVSAIAGLFTISQVFSLTLPFALILIAISTPTDATAMDSVSEGRKMPKRTETVLKMESLFNDASGIILLQAGVIWFKTGHLSYAKNFGVFILTAIGGALLGLLVAFIIMVCRQMIIRTRFNVTSSHLIVYFATPILIYLAAEELNLSGIIAVVSAGLIFNGEMSRSRFSSPRYLSFFNQTVNFIGDTMNGFVFVILGLSLMRIIIEKKTELTSTLEWLWMGIVIYLVSLVIRYLYAKFVTRYGQMEAISFSLGGVHGAVTLALVFSLVGQGISTHLFNLILLTETVVIILSMLTPTIVFKLILDPVQNEDDLWMNKKVVREKMVRVGIEYVSNLQISPAVKESVTFDLLDQNRNTTLRQFLKQWSGVNSKRYIFTGFQAVEERQILMNAFEEERKYLYDLIDGAALDKAKYVYDVYSELLISESLVLDSYEE</sequence>
<keyword evidence="7" id="KW-0406">Ion transport</keyword>
<comment type="subcellular location">
    <subcellularLocation>
        <location evidence="1">Cell membrane</location>
        <topology evidence="1">Multi-pass membrane protein</topology>
    </subcellularLocation>
</comment>
<feature type="transmembrane region" description="Helical" evidence="10">
    <location>
        <begin position="182"/>
        <end position="204"/>
    </location>
</feature>
<keyword evidence="9" id="KW-0739">Sodium transport</keyword>
<evidence type="ECO:0000256" key="10">
    <source>
        <dbReference type="SAM" id="Phobius"/>
    </source>
</evidence>
<proteinExistence type="predicted"/>
<dbReference type="PANTHER" id="PTHR10110:SF86">
    <property type="entry name" value="SODIUM_HYDROGEN EXCHANGER 7"/>
    <property type="match status" value="1"/>
</dbReference>
<feature type="transmembrane region" description="Helical" evidence="10">
    <location>
        <begin position="311"/>
        <end position="329"/>
    </location>
</feature>
<dbReference type="Pfam" id="PF00999">
    <property type="entry name" value="Na_H_Exchanger"/>
    <property type="match status" value="1"/>
</dbReference>
<evidence type="ECO:0000313" key="12">
    <source>
        <dbReference type="EMBL" id="MFD1418550.1"/>
    </source>
</evidence>
<evidence type="ECO:0000256" key="2">
    <source>
        <dbReference type="ARBA" id="ARBA00022448"/>
    </source>
</evidence>
<reference evidence="13" key="1">
    <citation type="journal article" date="2019" name="Int. J. Syst. Evol. Microbiol.">
        <title>The Global Catalogue of Microorganisms (GCM) 10K type strain sequencing project: providing services to taxonomists for standard genome sequencing and annotation.</title>
        <authorList>
            <consortium name="The Broad Institute Genomics Platform"/>
            <consortium name="The Broad Institute Genome Sequencing Center for Infectious Disease"/>
            <person name="Wu L."/>
            <person name="Ma J."/>
        </authorList>
    </citation>
    <scope>NUCLEOTIDE SEQUENCE [LARGE SCALE GENOMIC DNA]</scope>
    <source>
        <strain evidence="13">CCM 8936</strain>
    </source>
</reference>
<name>A0ABW4BVC6_9LACO</name>
<feature type="transmembrane region" description="Helical" evidence="10">
    <location>
        <begin position="31"/>
        <end position="49"/>
    </location>
</feature>
<keyword evidence="6" id="KW-0915">Sodium</keyword>
<dbReference type="RefSeq" id="WP_125677157.1">
    <property type="nucleotide sequence ID" value="NZ_JBHTOI010000042.1"/>
</dbReference>
<protein>
    <submittedName>
        <fullName evidence="12">Cation:proton antiporter</fullName>
    </submittedName>
</protein>
<evidence type="ECO:0000256" key="5">
    <source>
        <dbReference type="ARBA" id="ARBA00022989"/>
    </source>
</evidence>
<feature type="transmembrane region" description="Helical" evidence="10">
    <location>
        <begin position="341"/>
        <end position="362"/>
    </location>
</feature>
<evidence type="ECO:0000256" key="8">
    <source>
        <dbReference type="ARBA" id="ARBA00023136"/>
    </source>
</evidence>
<keyword evidence="8 10" id="KW-0472">Membrane</keyword>
<feature type="transmembrane region" description="Helical" evidence="10">
    <location>
        <begin position="216"/>
        <end position="234"/>
    </location>
</feature>
<evidence type="ECO:0000256" key="1">
    <source>
        <dbReference type="ARBA" id="ARBA00004651"/>
    </source>
</evidence>
<dbReference type="PANTHER" id="PTHR10110">
    <property type="entry name" value="SODIUM/HYDROGEN EXCHANGER"/>
    <property type="match status" value="1"/>
</dbReference>
<keyword evidence="13" id="KW-1185">Reference proteome</keyword>
<feature type="transmembrane region" description="Helical" evidence="10">
    <location>
        <begin position="374"/>
        <end position="397"/>
    </location>
</feature>
<feature type="transmembrane region" description="Helical" evidence="10">
    <location>
        <begin position="6"/>
        <end position="24"/>
    </location>
</feature>
<keyword evidence="4 10" id="KW-0812">Transmembrane</keyword>
<feature type="transmembrane region" description="Helical" evidence="10">
    <location>
        <begin position="55"/>
        <end position="71"/>
    </location>
</feature>
<evidence type="ECO:0000256" key="7">
    <source>
        <dbReference type="ARBA" id="ARBA00023065"/>
    </source>
</evidence>
<dbReference type="Proteomes" id="UP001597251">
    <property type="component" value="Unassembled WGS sequence"/>
</dbReference>
<comment type="caution">
    <text evidence="12">The sequence shown here is derived from an EMBL/GenBank/DDBJ whole genome shotgun (WGS) entry which is preliminary data.</text>
</comment>
<evidence type="ECO:0000256" key="4">
    <source>
        <dbReference type="ARBA" id="ARBA00022692"/>
    </source>
</evidence>
<organism evidence="12 13">
    <name type="scientific">Companilactobacillus keshanensis</name>
    <dbReference type="NCBI Taxonomy" id="2486003"/>
    <lineage>
        <taxon>Bacteria</taxon>
        <taxon>Bacillati</taxon>
        <taxon>Bacillota</taxon>
        <taxon>Bacilli</taxon>
        <taxon>Lactobacillales</taxon>
        <taxon>Lactobacillaceae</taxon>
        <taxon>Companilactobacillus</taxon>
    </lineage>
</organism>